<proteinExistence type="inferred from homology"/>
<dbReference type="Pfam" id="PF00582">
    <property type="entry name" value="Usp"/>
    <property type="match status" value="1"/>
</dbReference>
<dbReference type="Proteomes" id="UP000054693">
    <property type="component" value="Unassembled WGS sequence"/>
</dbReference>
<name>A0A0W0ZW41_9GAMM</name>
<comment type="subunit">
    <text evidence="3">Homodimer.</text>
</comment>
<comment type="similarity">
    <text evidence="2 5">Belongs to the universal stress protein A family.</text>
</comment>
<dbReference type="RefSeq" id="WP_058520391.1">
    <property type="nucleotide sequence ID" value="NZ_CAAAIP010000001.1"/>
</dbReference>
<dbReference type="STRING" id="40335.Ltuc_1192"/>
<evidence type="ECO:0000256" key="4">
    <source>
        <dbReference type="ARBA" id="ARBA00022490"/>
    </source>
</evidence>
<dbReference type="PATRIC" id="fig|40335.7.peg.1258"/>
<sequence length="139" mass="15258">MYKNILFATDLLNEHNHLTEKAIAIAKQFDAKLYLLHVIELPASFQLAQGLGFAELANPAKDDAQTVLALIGENFNIPREQQFVEVGSVKEHIFNKVKELDCQLIVIGSHSSSALHSFLGSTAHAAVNHAPCDVVTLRI</sequence>
<protein>
    <recommendedName>
        <fullName evidence="5">Universal stress protein</fullName>
    </recommendedName>
</protein>
<evidence type="ECO:0000313" key="8">
    <source>
        <dbReference type="Proteomes" id="UP000054693"/>
    </source>
</evidence>
<dbReference type="PANTHER" id="PTHR46268:SF23">
    <property type="entry name" value="UNIVERSAL STRESS PROTEIN A-RELATED"/>
    <property type="match status" value="1"/>
</dbReference>
<comment type="caution">
    <text evidence="7">The sequence shown here is derived from an EMBL/GenBank/DDBJ whole genome shotgun (WGS) entry which is preliminary data.</text>
</comment>
<organism evidence="7 8">
    <name type="scientific">Legionella tucsonensis</name>
    <dbReference type="NCBI Taxonomy" id="40335"/>
    <lineage>
        <taxon>Bacteria</taxon>
        <taxon>Pseudomonadati</taxon>
        <taxon>Pseudomonadota</taxon>
        <taxon>Gammaproteobacteria</taxon>
        <taxon>Legionellales</taxon>
        <taxon>Legionellaceae</taxon>
        <taxon>Legionella</taxon>
    </lineage>
</organism>
<feature type="domain" description="UspA" evidence="6">
    <location>
        <begin position="1"/>
        <end position="137"/>
    </location>
</feature>
<evidence type="ECO:0000256" key="1">
    <source>
        <dbReference type="ARBA" id="ARBA00004496"/>
    </source>
</evidence>
<dbReference type="GO" id="GO:0005737">
    <property type="term" value="C:cytoplasm"/>
    <property type="evidence" value="ECO:0007669"/>
    <property type="project" value="UniProtKB-SubCell"/>
</dbReference>
<keyword evidence="8" id="KW-1185">Reference proteome</keyword>
<evidence type="ECO:0000256" key="2">
    <source>
        <dbReference type="ARBA" id="ARBA00008791"/>
    </source>
</evidence>
<dbReference type="PANTHER" id="PTHR46268">
    <property type="entry name" value="STRESS RESPONSE PROTEIN NHAX"/>
    <property type="match status" value="1"/>
</dbReference>
<dbReference type="InterPro" id="IPR006015">
    <property type="entry name" value="Universal_stress_UspA"/>
</dbReference>
<evidence type="ECO:0000256" key="5">
    <source>
        <dbReference type="PIRNR" id="PIRNR006276"/>
    </source>
</evidence>
<reference evidence="7 8" key="1">
    <citation type="submission" date="2015-11" db="EMBL/GenBank/DDBJ databases">
        <title>Genomic analysis of 38 Legionella species identifies large and diverse effector repertoires.</title>
        <authorList>
            <person name="Burstein D."/>
            <person name="Amaro F."/>
            <person name="Zusman T."/>
            <person name="Lifshitz Z."/>
            <person name="Cohen O."/>
            <person name="Gilbert J.A."/>
            <person name="Pupko T."/>
            <person name="Shuman H.A."/>
            <person name="Segal G."/>
        </authorList>
    </citation>
    <scope>NUCLEOTIDE SEQUENCE [LARGE SCALE GENOMIC DNA]</scope>
    <source>
        <strain evidence="7 8">ATCC 49180</strain>
    </source>
</reference>
<dbReference type="SUPFAM" id="SSF52402">
    <property type="entry name" value="Adenine nucleotide alpha hydrolases-like"/>
    <property type="match status" value="1"/>
</dbReference>
<dbReference type="PRINTS" id="PR01438">
    <property type="entry name" value="UNVRSLSTRESS"/>
</dbReference>
<dbReference type="OrthoDB" id="9792500at2"/>
<dbReference type="Gene3D" id="3.40.50.620">
    <property type="entry name" value="HUPs"/>
    <property type="match status" value="1"/>
</dbReference>
<comment type="subcellular location">
    <subcellularLocation>
        <location evidence="1 5">Cytoplasm</location>
    </subcellularLocation>
</comment>
<evidence type="ECO:0000259" key="6">
    <source>
        <dbReference type="Pfam" id="PF00582"/>
    </source>
</evidence>
<accession>A0A0W0ZW41</accession>
<gene>
    <name evidence="7" type="ORF">Ltuc_1192</name>
</gene>
<keyword evidence="4 5" id="KW-0963">Cytoplasm</keyword>
<evidence type="ECO:0000313" key="7">
    <source>
        <dbReference type="EMBL" id="KTD73345.1"/>
    </source>
</evidence>
<dbReference type="PIRSF" id="PIRSF006276">
    <property type="entry name" value="UspA"/>
    <property type="match status" value="1"/>
</dbReference>
<evidence type="ECO:0000256" key="3">
    <source>
        <dbReference type="ARBA" id="ARBA00011738"/>
    </source>
</evidence>
<dbReference type="AlphaFoldDB" id="A0A0W0ZW41"/>
<dbReference type="InterPro" id="IPR006016">
    <property type="entry name" value="UspA"/>
</dbReference>
<dbReference type="EMBL" id="LNZA01000001">
    <property type="protein sequence ID" value="KTD73345.1"/>
    <property type="molecule type" value="Genomic_DNA"/>
</dbReference>
<dbReference type="InterPro" id="IPR014729">
    <property type="entry name" value="Rossmann-like_a/b/a_fold"/>
</dbReference>